<dbReference type="Proteomes" id="UP000623010">
    <property type="component" value="Unassembled WGS sequence"/>
</dbReference>
<protein>
    <submittedName>
        <fullName evidence="2">Uncharacterized protein</fullName>
    </submittedName>
</protein>
<evidence type="ECO:0000313" key="2">
    <source>
        <dbReference type="EMBL" id="GHA12585.1"/>
    </source>
</evidence>
<gene>
    <name evidence="2" type="ORF">GCM10010389_59430</name>
</gene>
<keyword evidence="3" id="KW-1185">Reference proteome</keyword>
<reference evidence="2" key="1">
    <citation type="journal article" date="2014" name="Int. J. Syst. Evol. Microbiol.">
        <title>Complete genome sequence of Corynebacterium casei LMG S-19264T (=DSM 44701T), isolated from a smear-ripened cheese.</title>
        <authorList>
            <consortium name="US DOE Joint Genome Institute (JGI-PGF)"/>
            <person name="Walter F."/>
            <person name="Albersmeier A."/>
            <person name="Kalinowski J."/>
            <person name="Ruckert C."/>
        </authorList>
    </citation>
    <scope>NUCLEOTIDE SEQUENCE</scope>
    <source>
        <strain evidence="2">JCM 5016</strain>
    </source>
</reference>
<accession>A0A918VP22</accession>
<evidence type="ECO:0000256" key="1">
    <source>
        <dbReference type="SAM" id="MobiDB-lite"/>
    </source>
</evidence>
<comment type="caution">
    <text evidence="2">The sequence shown here is derived from an EMBL/GenBank/DDBJ whole genome shotgun (WGS) entry which is preliminary data.</text>
</comment>
<organism evidence="2 3">
    <name type="scientific">Streptomyces echinoruber</name>
    <dbReference type="NCBI Taxonomy" id="68898"/>
    <lineage>
        <taxon>Bacteria</taxon>
        <taxon>Bacillati</taxon>
        <taxon>Actinomycetota</taxon>
        <taxon>Actinomycetes</taxon>
        <taxon>Kitasatosporales</taxon>
        <taxon>Streptomycetaceae</taxon>
        <taxon>Streptomyces</taxon>
    </lineage>
</organism>
<sequence length="54" mass="5989">MTWITSPGAMVRLRDVIRQGSRSSSGFLPEVTAPRADRFNRRGAFPKSPAESHC</sequence>
<dbReference type="EMBL" id="BMWH01000034">
    <property type="protein sequence ID" value="GHA12585.1"/>
    <property type="molecule type" value="Genomic_DNA"/>
</dbReference>
<name>A0A918VP22_9ACTN</name>
<proteinExistence type="predicted"/>
<reference evidence="2" key="2">
    <citation type="submission" date="2020-09" db="EMBL/GenBank/DDBJ databases">
        <authorList>
            <person name="Sun Q."/>
            <person name="Ohkuma M."/>
        </authorList>
    </citation>
    <scope>NUCLEOTIDE SEQUENCE</scope>
    <source>
        <strain evidence="2">JCM 5016</strain>
    </source>
</reference>
<dbReference type="AlphaFoldDB" id="A0A918VP22"/>
<evidence type="ECO:0000313" key="3">
    <source>
        <dbReference type="Proteomes" id="UP000623010"/>
    </source>
</evidence>
<feature type="region of interest" description="Disordered" evidence="1">
    <location>
        <begin position="22"/>
        <end position="54"/>
    </location>
</feature>